<dbReference type="RefSeq" id="WP_311554120.1">
    <property type="nucleotide sequence ID" value="NZ_JAVREJ010000001.1"/>
</dbReference>
<comment type="caution">
    <text evidence="1">The sequence shown here is derived from an EMBL/GenBank/DDBJ whole genome shotgun (WGS) entry which is preliminary data.</text>
</comment>
<keyword evidence="2" id="KW-1185">Reference proteome</keyword>
<sequence>MDDVARRNRLRATFDGVASARAVGLHGDPPRAAAHLLGPPRAADDLLDCIDGLIDARYSGRVVKRYLAELVVASRR</sequence>
<organism evidence="1 2">
    <name type="scientific">Pseudonocardia charpentierae</name>
    <dbReference type="NCBI Taxonomy" id="3075545"/>
    <lineage>
        <taxon>Bacteria</taxon>
        <taxon>Bacillati</taxon>
        <taxon>Actinomycetota</taxon>
        <taxon>Actinomycetes</taxon>
        <taxon>Pseudonocardiales</taxon>
        <taxon>Pseudonocardiaceae</taxon>
        <taxon>Pseudonocardia</taxon>
    </lineage>
</organism>
<dbReference type="Proteomes" id="UP001183202">
    <property type="component" value="Unassembled WGS sequence"/>
</dbReference>
<dbReference type="EMBL" id="JAVREJ010000001">
    <property type="protein sequence ID" value="MDT0348224.1"/>
    <property type="molecule type" value="Genomic_DNA"/>
</dbReference>
<evidence type="ECO:0000313" key="2">
    <source>
        <dbReference type="Proteomes" id="UP001183202"/>
    </source>
</evidence>
<accession>A0ABU2N4I1</accession>
<evidence type="ECO:0000313" key="1">
    <source>
        <dbReference type="EMBL" id="MDT0348224.1"/>
    </source>
</evidence>
<protein>
    <submittedName>
        <fullName evidence="1">Uncharacterized protein</fullName>
    </submittedName>
</protein>
<name>A0ABU2N4I1_9PSEU</name>
<proteinExistence type="predicted"/>
<reference evidence="2" key="1">
    <citation type="submission" date="2023-07" db="EMBL/GenBank/DDBJ databases">
        <title>30 novel species of actinomycetes from the DSMZ collection.</title>
        <authorList>
            <person name="Nouioui I."/>
        </authorList>
    </citation>
    <scope>NUCLEOTIDE SEQUENCE [LARGE SCALE GENOMIC DNA]</scope>
    <source>
        <strain evidence="2">DSM 45834</strain>
    </source>
</reference>
<gene>
    <name evidence="1" type="ORF">RM445_01645</name>
</gene>